<evidence type="ECO:0000313" key="10">
    <source>
        <dbReference type="Proteomes" id="UP000273982"/>
    </source>
</evidence>
<evidence type="ECO:0000256" key="6">
    <source>
        <dbReference type="RuleBase" id="RU004057"/>
    </source>
</evidence>
<dbReference type="GO" id="GO:0017038">
    <property type="term" value="P:protein import"/>
    <property type="evidence" value="ECO:0007669"/>
    <property type="project" value="TreeGrafter"/>
</dbReference>
<keyword evidence="6" id="KW-0813">Transport</keyword>
<evidence type="ECO:0000256" key="3">
    <source>
        <dbReference type="ARBA" id="ARBA00022692"/>
    </source>
</evidence>
<comment type="similarity">
    <text evidence="6">Belongs to the exbB/tolQ family.</text>
</comment>
<keyword evidence="3 7" id="KW-0812">Transmembrane</keyword>
<keyword evidence="9" id="KW-0966">Cell projection</keyword>
<dbReference type="AlphaFoldDB" id="A0A3G8M232"/>
<dbReference type="Proteomes" id="UP000273982">
    <property type="component" value="Chromosome"/>
</dbReference>
<evidence type="ECO:0000256" key="7">
    <source>
        <dbReference type="SAM" id="Phobius"/>
    </source>
</evidence>
<evidence type="ECO:0000256" key="1">
    <source>
        <dbReference type="ARBA" id="ARBA00004651"/>
    </source>
</evidence>
<comment type="subcellular location">
    <subcellularLocation>
        <location evidence="1">Cell membrane</location>
        <topology evidence="1">Multi-pass membrane protein</topology>
    </subcellularLocation>
    <subcellularLocation>
        <location evidence="6">Membrane</location>
        <topology evidence="6">Multi-pass membrane protein</topology>
    </subcellularLocation>
</comment>
<dbReference type="KEGG" id="mros:EHO51_00505"/>
<dbReference type="InterPro" id="IPR002898">
    <property type="entry name" value="MotA_ExbB_proton_chnl"/>
</dbReference>
<keyword evidence="5 7" id="KW-0472">Membrane</keyword>
<accession>A0A3G8M232</accession>
<gene>
    <name evidence="9" type="ORF">EHO51_00505</name>
</gene>
<dbReference type="Pfam" id="PF01618">
    <property type="entry name" value="MotA_ExbB"/>
    <property type="match status" value="1"/>
</dbReference>
<keyword evidence="6" id="KW-0653">Protein transport</keyword>
<evidence type="ECO:0000259" key="8">
    <source>
        <dbReference type="Pfam" id="PF01618"/>
    </source>
</evidence>
<dbReference type="PANTHER" id="PTHR30625">
    <property type="entry name" value="PROTEIN TOLQ"/>
    <property type="match status" value="1"/>
</dbReference>
<feature type="transmembrane region" description="Helical" evidence="7">
    <location>
        <begin position="114"/>
        <end position="137"/>
    </location>
</feature>
<sequence length="205" mass="21749">MDFAPMSLAPMSPLGMFIYAGPVSKLVMALLLAAAVWTWVLIIDGVFVLRRLSKALDRVRAGGDIGVLWPIAEAARQASQAELPNESIHQKRERILQQMNRAAREFMLDAEGGLPVLAIVASAGPFVGLFGTVWGIMSSFSGIAQTQDTSLAVVAPGIADALAATAYGLAAAIPAAIGYNRMGMAFGSLKERMSRYIMTYATSIA</sequence>
<name>A0A3G8M232_9HYPH</name>
<dbReference type="GO" id="GO:0005886">
    <property type="term" value="C:plasma membrane"/>
    <property type="evidence" value="ECO:0007669"/>
    <property type="project" value="UniProtKB-SubCell"/>
</dbReference>
<feature type="transmembrane region" description="Helical" evidence="7">
    <location>
        <begin position="157"/>
        <end position="179"/>
    </location>
</feature>
<feature type="domain" description="MotA/TolQ/ExbB proton channel" evidence="8">
    <location>
        <begin position="87"/>
        <end position="189"/>
    </location>
</feature>
<evidence type="ECO:0000256" key="5">
    <source>
        <dbReference type="ARBA" id="ARBA00023136"/>
    </source>
</evidence>
<keyword evidence="9" id="KW-0282">Flagellum</keyword>
<keyword evidence="4 7" id="KW-1133">Transmembrane helix</keyword>
<organism evidence="9 10">
    <name type="scientific">Methylocystis rosea</name>
    <dbReference type="NCBI Taxonomy" id="173366"/>
    <lineage>
        <taxon>Bacteria</taxon>
        <taxon>Pseudomonadati</taxon>
        <taxon>Pseudomonadota</taxon>
        <taxon>Alphaproteobacteria</taxon>
        <taxon>Hyphomicrobiales</taxon>
        <taxon>Methylocystaceae</taxon>
        <taxon>Methylocystis</taxon>
    </lineage>
</organism>
<dbReference type="InterPro" id="IPR050790">
    <property type="entry name" value="ExbB/TolQ_transport"/>
</dbReference>
<keyword evidence="9" id="KW-0969">Cilium</keyword>
<feature type="transmembrane region" description="Helical" evidence="7">
    <location>
        <begin position="26"/>
        <end position="49"/>
    </location>
</feature>
<evidence type="ECO:0000256" key="2">
    <source>
        <dbReference type="ARBA" id="ARBA00022475"/>
    </source>
</evidence>
<evidence type="ECO:0000313" key="9">
    <source>
        <dbReference type="EMBL" id="AZG75345.1"/>
    </source>
</evidence>
<protein>
    <submittedName>
        <fullName evidence="9">Flagellar motor protein MotA</fullName>
    </submittedName>
</protein>
<reference evidence="9 10" key="1">
    <citation type="submission" date="2018-11" db="EMBL/GenBank/DDBJ databases">
        <title>Genome squencing of methanotrophic bacteria isolated from alkaline groundwater in Korea.</title>
        <authorList>
            <person name="Nguyen L.N."/>
        </authorList>
    </citation>
    <scope>NUCLEOTIDE SEQUENCE [LARGE SCALE GENOMIC DNA]</scope>
    <source>
        <strain evidence="9 10">GW6</strain>
    </source>
</reference>
<keyword evidence="2" id="KW-1003">Cell membrane</keyword>
<evidence type="ECO:0000256" key="4">
    <source>
        <dbReference type="ARBA" id="ARBA00022989"/>
    </source>
</evidence>
<proteinExistence type="inferred from homology"/>
<dbReference type="PANTHER" id="PTHR30625:SF3">
    <property type="entry name" value="TOL-PAL SYSTEM PROTEIN TOLQ"/>
    <property type="match status" value="1"/>
</dbReference>
<dbReference type="EMBL" id="CP034086">
    <property type="protein sequence ID" value="AZG75345.1"/>
    <property type="molecule type" value="Genomic_DNA"/>
</dbReference>